<name>A0A7S4L1N4_GUITH</name>
<dbReference type="InterPro" id="IPR029063">
    <property type="entry name" value="SAM-dependent_MTases_sf"/>
</dbReference>
<sequence>MDALDIEVLPPPSWLDPWRRAGGLWRLRICCNGLVLQTLRLSQIERLGLRRYELVWHHALLASTLRTEVQGVALADLLKTLEPADSWRFMYQLSGNGYTTVTDREDMQDAFIAVRDIKGNLLDRDMGGVRIVFPGLYSWKSAKFVTEISLDDCYRPGLWEGLGFHRRGRWACEEIFQGGRASPWQFLLAAMRSCFTLFGKSLFPGVLAAALRGIARLKILLDPPRPQAHQPATKQVAVKAAARENVQLPGRELGYSYVLGHLPDCPSKTEELQAGDSVFVLHSRRKKMRMRGVVAAFGPGRVMVRIKDEIVQCWRSEVEKLLQGMTVLVVPETHHYHYLAYSQVVEGDKALEIGSDFGRCSVILARACGDAVGVDVMPERVAQAQATFGSPNLKFITLDCLKETEKLADIGRGRNKVFIDINGNRDLDAVLRCIRHVQERVRPQLIVVKSLRLTEKMARETFTEA</sequence>
<reference evidence="2" key="1">
    <citation type="submission" date="2021-01" db="EMBL/GenBank/DDBJ databases">
        <authorList>
            <person name="Corre E."/>
            <person name="Pelletier E."/>
            <person name="Niang G."/>
            <person name="Scheremetjew M."/>
            <person name="Finn R."/>
            <person name="Kale V."/>
            <person name="Holt S."/>
            <person name="Cochrane G."/>
            <person name="Meng A."/>
            <person name="Brown T."/>
            <person name="Cohen L."/>
        </authorList>
    </citation>
    <scope>NUCLEOTIDE SEQUENCE</scope>
    <source>
        <strain evidence="2">CCMP 2712</strain>
    </source>
</reference>
<protein>
    <recommendedName>
        <fullName evidence="1">Oxidoreductase molybdopterin-binding domain-containing protein</fullName>
    </recommendedName>
</protein>
<evidence type="ECO:0000259" key="1">
    <source>
        <dbReference type="Pfam" id="PF00174"/>
    </source>
</evidence>
<dbReference type="Gene3D" id="3.40.50.150">
    <property type="entry name" value="Vaccinia Virus protein VP39"/>
    <property type="match status" value="1"/>
</dbReference>
<dbReference type="SUPFAM" id="SSF53335">
    <property type="entry name" value="S-adenosyl-L-methionine-dependent methyltransferases"/>
    <property type="match status" value="1"/>
</dbReference>
<dbReference type="AlphaFoldDB" id="A0A7S4L1N4"/>
<dbReference type="InterPro" id="IPR036374">
    <property type="entry name" value="OxRdtase_Mopterin-bd_sf"/>
</dbReference>
<dbReference type="SUPFAM" id="SSF56524">
    <property type="entry name" value="Oxidoreductase molybdopterin-binding domain"/>
    <property type="match status" value="1"/>
</dbReference>
<accession>A0A7S4L1N4</accession>
<dbReference type="EMBL" id="HBKN01028556">
    <property type="protein sequence ID" value="CAE2312354.1"/>
    <property type="molecule type" value="Transcribed_RNA"/>
</dbReference>
<proteinExistence type="predicted"/>
<dbReference type="Gene3D" id="3.90.420.10">
    <property type="entry name" value="Oxidoreductase, molybdopterin-binding domain"/>
    <property type="match status" value="1"/>
</dbReference>
<feature type="domain" description="Oxidoreductase molybdopterin-binding" evidence="1">
    <location>
        <begin position="65"/>
        <end position="159"/>
    </location>
</feature>
<gene>
    <name evidence="2" type="ORF">GTHE00462_LOCUS22132</name>
</gene>
<dbReference type="InterPro" id="IPR000572">
    <property type="entry name" value="OxRdtase_Mopterin-bd_dom"/>
</dbReference>
<organism evidence="2">
    <name type="scientific">Guillardia theta</name>
    <name type="common">Cryptophyte</name>
    <name type="synonym">Cryptomonas phi</name>
    <dbReference type="NCBI Taxonomy" id="55529"/>
    <lineage>
        <taxon>Eukaryota</taxon>
        <taxon>Cryptophyceae</taxon>
        <taxon>Pyrenomonadales</taxon>
        <taxon>Geminigeraceae</taxon>
        <taxon>Guillardia</taxon>
    </lineage>
</organism>
<evidence type="ECO:0000313" key="2">
    <source>
        <dbReference type="EMBL" id="CAE2312354.1"/>
    </source>
</evidence>
<dbReference type="Pfam" id="PF00174">
    <property type="entry name" value="Oxidored_molyb"/>
    <property type="match status" value="1"/>
</dbReference>